<reference evidence="1 2" key="1">
    <citation type="submission" date="2019-03" db="EMBL/GenBank/DDBJ databases">
        <title>Genomic Encyclopedia of Type Strains, Phase IV (KMG-IV): sequencing the most valuable type-strain genomes for metagenomic binning, comparative biology and taxonomic classification.</title>
        <authorList>
            <person name="Goeker M."/>
        </authorList>
    </citation>
    <scope>NUCLEOTIDE SEQUENCE [LARGE SCALE GENOMIC DNA]</scope>
    <source>
        <strain evidence="1 2">DSM 24179</strain>
    </source>
</reference>
<accession>A0A4R2GN04</accession>
<comment type="caution">
    <text evidence="1">The sequence shown here is derived from an EMBL/GenBank/DDBJ whole genome shotgun (WGS) entry which is preliminary data.</text>
</comment>
<evidence type="ECO:0000313" key="2">
    <source>
        <dbReference type="Proteomes" id="UP000295221"/>
    </source>
</evidence>
<proteinExistence type="predicted"/>
<name>A0A4R2GN04_9BACT</name>
<evidence type="ECO:0000313" key="1">
    <source>
        <dbReference type="EMBL" id="TCO10440.1"/>
    </source>
</evidence>
<organism evidence="1 2">
    <name type="scientific">Natronoflexus pectinivorans</name>
    <dbReference type="NCBI Taxonomy" id="682526"/>
    <lineage>
        <taxon>Bacteria</taxon>
        <taxon>Pseudomonadati</taxon>
        <taxon>Bacteroidota</taxon>
        <taxon>Bacteroidia</taxon>
        <taxon>Marinilabiliales</taxon>
        <taxon>Marinilabiliaceae</taxon>
        <taxon>Natronoflexus</taxon>
    </lineage>
</organism>
<gene>
    <name evidence="1" type="ORF">EV194_10170</name>
</gene>
<sequence>MKKFNLLILLGVFLFVSCSDDLEVVKVSEESELSESIDLDNVMRFSSFEEYVEMRNAVPEFGAEERIAFENEHGFISMGRISDEFYDRIDDEAFETKEEFVAFINENDRYLVLKEDEDGLSVYSRFYSNADRFFANEDGYFVVDSLVFRVFENGTIYSHIKNGDELIRVCEDNLSNIVQDNDKLFYYYEALDINLLKSSSLVCTDLRARKTHSRRRVRLNVHGGNVYSFVNGLPATYFRYGIEVSSWRRSSGVWKRVNRTTYADARLIGRCAINDVQVERRYQINGVRGNRIWRVEEDLLAIGGHWNTHDIQFLAVEGWAINSSLIERSSEPARLQSCNTHLFTSITNGYSDWSN</sequence>
<protein>
    <submittedName>
        <fullName evidence="1">Uncharacterized protein</fullName>
    </submittedName>
</protein>
<dbReference type="EMBL" id="SLWK01000001">
    <property type="protein sequence ID" value="TCO10440.1"/>
    <property type="molecule type" value="Genomic_DNA"/>
</dbReference>
<dbReference type="Proteomes" id="UP000295221">
    <property type="component" value="Unassembled WGS sequence"/>
</dbReference>
<keyword evidence="2" id="KW-1185">Reference proteome</keyword>
<dbReference type="AlphaFoldDB" id="A0A4R2GN04"/>
<dbReference type="PROSITE" id="PS51257">
    <property type="entry name" value="PROKAR_LIPOPROTEIN"/>
    <property type="match status" value="1"/>
</dbReference>